<accession>A0AAD4JCJ1</accession>
<feature type="domain" description="Disease resistance protein winged helix" evidence="8">
    <location>
        <begin position="762"/>
        <end position="832"/>
    </location>
</feature>
<evidence type="ECO:0000256" key="6">
    <source>
        <dbReference type="ARBA" id="ARBA00022840"/>
    </source>
</evidence>
<evidence type="ECO:0000259" key="8">
    <source>
        <dbReference type="Pfam" id="PF23559"/>
    </source>
</evidence>
<dbReference type="InterPro" id="IPR002182">
    <property type="entry name" value="NB-ARC"/>
</dbReference>
<dbReference type="GO" id="GO:0043531">
    <property type="term" value="F:ADP binding"/>
    <property type="evidence" value="ECO:0007669"/>
    <property type="project" value="InterPro"/>
</dbReference>
<dbReference type="InterPro" id="IPR032675">
    <property type="entry name" value="LRR_dom_sf"/>
</dbReference>
<evidence type="ECO:0000256" key="4">
    <source>
        <dbReference type="ARBA" id="ARBA00022741"/>
    </source>
</evidence>
<dbReference type="PANTHER" id="PTHR15140">
    <property type="entry name" value="TUBULIN-SPECIFIC CHAPERONE E"/>
    <property type="match status" value="1"/>
</dbReference>
<comment type="caution">
    <text evidence="10">The sequence shown here is derived from an EMBL/GenBank/DDBJ whole genome shotgun (WGS) entry which is preliminary data.</text>
</comment>
<feature type="domain" description="Disease resistance protein winged helix" evidence="8">
    <location>
        <begin position="216"/>
        <end position="288"/>
    </location>
</feature>
<dbReference type="Gene3D" id="1.10.8.430">
    <property type="entry name" value="Helical domain of apoptotic protease-activating factors"/>
    <property type="match status" value="1"/>
</dbReference>
<evidence type="ECO:0000313" key="11">
    <source>
        <dbReference type="Proteomes" id="UP001190926"/>
    </source>
</evidence>
<dbReference type="InterPro" id="IPR058922">
    <property type="entry name" value="WHD_DRP"/>
</dbReference>
<dbReference type="FunFam" id="1.10.10.10:FF:000322">
    <property type="entry name" value="Probable disease resistance protein At1g63360"/>
    <property type="match status" value="2"/>
</dbReference>
<sequence length="1281" mass="148015">MSHFDVRAWQTVSQDYSPQRFRNILLDLAGSMRLLQGKMSGDTIIDDSKIVERVFQNLKYRRYLVVMDDVWGKEVWDDVRHIFPDDDNGSRILLTTRLSDVAIYPHPDSPLHKLQCMDFNRSWDLLKKKVFTNSRCPPHLEDIGKEIARSCAGLPLAIVLVAGLLSAMNDSRGSWQEIAKTVNPIVGNRESDEILSLSYTHLPHHLRPCFLFMGGFREDEEILASTLTKLWVAEGFLATHRSGCYQSLEEEAEEYLEDLVRRNLVLVTRRNINGKIKSCRLHDMVRELCISKARDEKFLHVMDGRVHLQGMINEPSQISLHHSHIDYIWDPNIRTFLGFQLQNFPIWFLGRFRLLRVLDAVGDKYEELPSQIFELIHLRYLAFHCLLKIPSSISNLVNLQTLIIRPTLRYGRADNNAHFSLPFEIWRMPQLRHLVFYGLYMLPHPPDGSNLPLQNLQTLSPIENLVWNEKLLQMIPNVKKLRLVYTINQEYHLHYLKYLHQLEKLEVLGYEGFSWRGKNPSFPWTLKKLTLVGGGFPWEDMAILGYSMPNLQVLKLINHACDGEKWRTADEQFPQLEYLLIDESSLKHWTTQGSPLPRLKCLVLRYCRDLTKIPEGIGEIPTLELIEVESCTSSVEQSAKQIEEDQQNDGNDALKVRCVHNYDEEIQSRHKGMNPSSMEWEYKLKYVEEESGLIAKEVLAGQPAYVPVAISSSSRLAGTGKGAVIARNEILVVGGAMEEILSLRYTHLPHHLRPCFLFIGGFTERANIRASRLIKLWVAEGFLEHQNGCTKSLEDEADGYLEDLVKRNLVIATSRKINGRIKSCSLHDIVRGMCIRKAEEEKFLHFKDRCVLSQGMINERHISFSGFNIVKIWGPAIRTIFCFHRKYNSPNWLIFSGDFRLLRALGGRHEELPSQVFELFNLRYLTLNASLNIPSTISNLVNLQTLIIHPTFHNILEKRYPRRYDEITSHFSLPVEIWRMRQLRHIILYDLYVLPDPPDGSNLPLLNLQTLWYVKDLVWNEKILEMIPNVKRLRLVYTERNEDAHLHFLKYLDQLEKLEVNGCWAFSLTKTPAFPCTLKKLTLVNVGFPWKDMGIIGSLPNLQVLKLLDYACIGETWETADEEFPQLKFLLIDTSDLQQWITKSSHFPRLNCLVLHTCLKLSKIPKGIGEISTLERIEVDRFCSESLVESAMQIKKVQIQVINGNYAIQAGLRLNELHDELDTRPSIEEIQSVEREAEGTDVATGKETTGIRRTIFHGILEKMKVICNRVVECVWNPCRSK</sequence>
<dbReference type="Pfam" id="PF00931">
    <property type="entry name" value="NB-ARC"/>
    <property type="match status" value="1"/>
</dbReference>
<evidence type="ECO:0000313" key="10">
    <source>
        <dbReference type="EMBL" id="KAH6831313.1"/>
    </source>
</evidence>
<dbReference type="Pfam" id="PF23559">
    <property type="entry name" value="WHD_DRP"/>
    <property type="match status" value="2"/>
</dbReference>
<dbReference type="Gene3D" id="3.40.50.300">
    <property type="entry name" value="P-loop containing nucleotide triphosphate hydrolases"/>
    <property type="match status" value="1"/>
</dbReference>
<dbReference type="InterPro" id="IPR036388">
    <property type="entry name" value="WH-like_DNA-bd_sf"/>
</dbReference>
<feature type="domain" description="NB-ARC" evidence="7">
    <location>
        <begin position="2"/>
        <end position="134"/>
    </location>
</feature>
<dbReference type="Gene3D" id="3.80.10.10">
    <property type="entry name" value="Ribonuclease Inhibitor"/>
    <property type="match status" value="2"/>
</dbReference>
<keyword evidence="2" id="KW-0433">Leucine-rich repeat</keyword>
<evidence type="ECO:0000256" key="5">
    <source>
        <dbReference type="ARBA" id="ARBA00022821"/>
    </source>
</evidence>
<proteinExistence type="inferred from homology"/>
<feature type="domain" description="Disease resistance R13L4/SHOC-2-like LRR" evidence="9">
    <location>
        <begin position="337"/>
        <end position="511"/>
    </location>
</feature>
<dbReference type="EMBL" id="SDAM02000091">
    <property type="protein sequence ID" value="KAH6831313.1"/>
    <property type="molecule type" value="Genomic_DNA"/>
</dbReference>
<name>A0AAD4JCJ1_PERFH</name>
<dbReference type="GO" id="GO:0005524">
    <property type="term" value="F:ATP binding"/>
    <property type="evidence" value="ECO:0007669"/>
    <property type="project" value="UniProtKB-KW"/>
</dbReference>
<evidence type="ECO:0000256" key="1">
    <source>
        <dbReference type="ARBA" id="ARBA00008894"/>
    </source>
</evidence>
<keyword evidence="3" id="KW-0677">Repeat</keyword>
<protein>
    <recommendedName>
        <fullName evidence="12">NB-ARC domain-containing protein</fullName>
    </recommendedName>
</protein>
<dbReference type="SUPFAM" id="SSF52540">
    <property type="entry name" value="P-loop containing nucleoside triphosphate hydrolases"/>
    <property type="match status" value="1"/>
</dbReference>
<dbReference type="Gene3D" id="1.10.10.10">
    <property type="entry name" value="Winged helix-like DNA-binding domain superfamily/Winged helix DNA-binding domain"/>
    <property type="match status" value="2"/>
</dbReference>
<evidence type="ECO:0000256" key="3">
    <source>
        <dbReference type="ARBA" id="ARBA00022737"/>
    </source>
</evidence>
<organism evidence="10 11">
    <name type="scientific">Perilla frutescens var. hirtella</name>
    <name type="common">Perilla citriodora</name>
    <name type="synonym">Perilla setoyensis</name>
    <dbReference type="NCBI Taxonomy" id="608512"/>
    <lineage>
        <taxon>Eukaryota</taxon>
        <taxon>Viridiplantae</taxon>
        <taxon>Streptophyta</taxon>
        <taxon>Embryophyta</taxon>
        <taxon>Tracheophyta</taxon>
        <taxon>Spermatophyta</taxon>
        <taxon>Magnoliopsida</taxon>
        <taxon>eudicotyledons</taxon>
        <taxon>Gunneridae</taxon>
        <taxon>Pentapetalae</taxon>
        <taxon>asterids</taxon>
        <taxon>lamiids</taxon>
        <taxon>Lamiales</taxon>
        <taxon>Lamiaceae</taxon>
        <taxon>Nepetoideae</taxon>
        <taxon>Elsholtzieae</taxon>
        <taxon>Perilla</taxon>
    </lineage>
</organism>
<keyword evidence="11" id="KW-1185">Reference proteome</keyword>
<gene>
    <name evidence="10" type="ORF">C2S53_010966</name>
</gene>
<dbReference type="GO" id="GO:0006952">
    <property type="term" value="P:defense response"/>
    <property type="evidence" value="ECO:0007669"/>
    <property type="project" value="UniProtKB-KW"/>
</dbReference>
<reference evidence="10 11" key="1">
    <citation type="journal article" date="2021" name="Nat. Commun.">
        <title>Incipient diploidization of the medicinal plant Perilla within 10,000 years.</title>
        <authorList>
            <person name="Zhang Y."/>
            <person name="Shen Q."/>
            <person name="Leng L."/>
            <person name="Zhang D."/>
            <person name="Chen S."/>
            <person name="Shi Y."/>
            <person name="Ning Z."/>
            <person name="Chen S."/>
        </authorList>
    </citation>
    <scope>NUCLEOTIDE SEQUENCE [LARGE SCALE GENOMIC DNA]</scope>
    <source>
        <strain evidence="11">cv. PC099</strain>
    </source>
</reference>
<keyword evidence="5" id="KW-0611">Plant defense</keyword>
<dbReference type="InterPro" id="IPR027417">
    <property type="entry name" value="P-loop_NTPase"/>
</dbReference>
<dbReference type="Proteomes" id="UP001190926">
    <property type="component" value="Unassembled WGS sequence"/>
</dbReference>
<dbReference type="PRINTS" id="PR00364">
    <property type="entry name" value="DISEASERSIST"/>
</dbReference>
<dbReference type="PANTHER" id="PTHR15140:SF37">
    <property type="entry name" value="UBIQUITIN-LIKE DOMAIN-CONTAINING PROTEIN"/>
    <property type="match status" value="1"/>
</dbReference>
<dbReference type="Pfam" id="PF23598">
    <property type="entry name" value="LRR_14"/>
    <property type="match status" value="1"/>
</dbReference>
<dbReference type="SUPFAM" id="SSF52058">
    <property type="entry name" value="L domain-like"/>
    <property type="match status" value="2"/>
</dbReference>
<evidence type="ECO:0000259" key="7">
    <source>
        <dbReference type="Pfam" id="PF00931"/>
    </source>
</evidence>
<evidence type="ECO:0000259" key="9">
    <source>
        <dbReference type="Pfam" id="PF23598"/>
    </source>
</evidence>
<keyword evidence="4" id="KW-0547">Nucleotide-binding</keyword>
<dbReference type="InterPro" id="IPR055414">
    <property type="entry name" value="LRR_R13L4/SHOC2-like"/>
</dbReference>
<dbReference type="InterPro" id="IPR042197">
    <property type="entry name" value="Apaf_helical"/>
</dbReference>
<keyword evidence="6" id="KW-0067">ATP-binding</keyword>
<evidence type="ECO:0000256" key="2">
    <source>
        <dbReference type="ARBA" id="ARBA00022614"/>
    </source>
</evidence>
<comment type="similarity">
    <text evidence="1">Belongs to the disease resistance NB-LRR family.</text>
</comment>
<evidence type="ECO:0008006" key="12">
    <source>
        <dbReference type="Google" id="ProtNLM"/>
    </source>
</evidence>